<feature type="compositionally biased region" description="Basic residues" evidence="1">
    <location>
        <begin position="174"/>
        <end position="198"/>
    </location>
</feature>
<dbReference type="InterPro" id="IPR034585">
    <property type="entry name" value="PAP-1"/>
</dbReference>
<evidence type="ECO:0008006" key="4">
    <source>
        <dbReference type="Google" id="ProtNLM"/>
    </source>
</evidence>
<dbReference type="Ensembl" id="ENSUPAT00010013464.1">
    <property type="protein sequence ID" value="ENSUPAP00010011730.1"/>
    <property type="gene ID" value="ENSUPAG00010009519.1"/>
</dbReference>
<dbReference type="GO" id="GO:0008380">
    <property type="term" value="P:RNA splicing"/>
    <property type="evidence" value="ECO:0007669"/>
    <property type="project" value="InterPro"/>
</dbReference>
<name>A0A8D2HH66_UROPR</name>
<protein>
    <recommendedName>
        <fullName evidence="4">Retinitis pigmentosa 9 protein</fullName>
    </recommendedName>
</protein>
<dbReference type="PANTHER" id="PTHR35252">
    <property type="entry name" value="RETINITIS PIGMENTOSA 9 PROTEIN"/>
    <property type="match status" value="1"/>
</dbReference>
<evidence type="ECO:0000313" key="2">
    <source>
        <dbReference type="Ensembl" id="ENSUPAP00010011730.1"/>
    </source>
</evidence>
<dbReference type="PANTHER" id="PTHR35252:SF1">
    <property type="entry name" value="RETINITIS PIGMENTOSA 9 PROTEIN"/>
    <property type="match status" value="1"/>
</dbReference>
<accession>A0A8D2HH66</accession>
<dbReference type="Proteomes" id="UP000694417">
    <property type="component" value="Unplaced"/>
</dbReference>
<sequence>RYLKNVIRRPGWEEPGLGEHELRGCRAETSGGGWIAQQPQQLKYLESFYENPPPGLTGRMRLGQKMIPDIPGNEHAREFLAHAPTKGLWMPLGKEVKVMQCWSCRRYGHREGDKECPLFIKGNQKLKVQSTTEDPMYDIIQENKRKLQLKQLLEDSTSDKEGSSSTSSECKEKHKEKRKKGTGKREKKKKKKQKHKSSKSSESSDSD</sequence>
<evidence type="ECO:0000256" key="1">
    <source>
        <dbReference type="SAM" id="MobiDB-lite"/>
    </source>
</evidence>
<evidence type="ECO:0000313" key="3">
    <source>
        <dbReference type="Proteomes" id="UP000694417"/>
    </source>
</evidence>
<reference evidence="2" key="2">
    <citation type="submission" date="2025-09" db="UniProtKB">
        <authorList>
            <consortium name="Ensembl"/>
        </authorList>
    </citation>
    <scope>IDENTIFICATION</scope>
</reference>
<dbReference type="GeneTree" id="ENSGT00940000162896"/>
<proteinExistence type="predicted"/>
<organism evidence="2 3">
    <name type="scientific">Urocitellus parryii</name>
    <name type="common">Arctic ground squirrel</name>
    <name type="synonym">Spermophilus parryii</name>
    <dbReference type="NCBI Taxonomy" id="9999"/>
    <lineage>
        <taxon>Eukaryota</taxon>
        <taxon>Metazoa</taxon>
        <taxon>Chordata</taxon>
        <taxon>Craniata</taxon>
        <taxon>Vertebrata</taxon>
        <taxon>Euteleostomi</taxon>
        <taxon>Mammalia</taxon>
        <taxon>Eutheria</taxon>
        <taxon>Euarchontoglires</taxon>
        <taxon>Glires</taxon>
        <taxon>Rodentia</taxon>
        <taxon>Sciuromorpha</taxon>
        <taxon>Sciuridae</taxon>
        <taxon>Xerinae</taxon>
        <taxon>Marmotini</taxon>
        <taxon>Urocitellus</taxon>
    </lineage>
</organism>
<dbReference type="AlphaFoldDB" id="A0A8D2HH66"/>
<keyword evidence="3" id="KW-1185">Reference proteome</keyword>
<reference evidence="2" key="1">
    <citation type="submission" date="2025-08" db="UniProtKB">
        <authorList>
            <consortium name="Ensembl"/>
        </authorList>
    </citation>
    <scope>IDENTIFICATION</scope>
</reference>
<feature type="region of interest" description="Disordered" evidence="1">
    <location>
        <begin position="152"/>
        <end position="207"/>
    </location>
</feature>